<dbReference type="InterPro" id="IPR036856">
    <property type="entry name" value="Ald_Oxase/Xan_DH_a/b_sf"/>
</dbReference>
<evidence type="ECO:0000313" key="2">
    <source>
        <dbReference type="EMBL" id="OAF16671.1"/>
    </source>
</evidence>
<dbReference type="PANTHER" id="PTHR47495">
    <property type="entry name" value="ALDEHYDE DEHYDROGENASE"/>
    <property type="match status" value="1"/>
</dbReference>
<dbReference type="SUPFAM" id="SSF54665">
    <property type="entry name" value="CO dehydrogenase molybdoprotein N-domain-like"/>
    <property type="match status" value="1"/>
</dbReference>
<dbReference type="InterPro" id="IPR000674">
    <property type="entry name" value="Ald_Oxase/Xan_DH_a/b"/>
</dbReference>
<dbReference type="Pfam" id="PF01315">
    <property type="entry name" value="Ald_Xan_dh_C"/>
    <property type="match status" value="1"/>
</dbReference>
<dbReference type="EMBL" id="LSEF01000052">
    <property type="protein sequence ID" value="OAF16671.1"/>
    <property type="molecule type" value="Genomic_DNA"/>
</dbReference>
<evidence type="ECO:0000259" key="1">
    <source>
        <dbReference type="SMART" id="SM01008"/>
    </source>
</evidence>
<protein>
    <recommendedName>
        <fullName evidence="1">Aldehyde oxidase/xanthine dehydrogenase a/b hammerhead domain-containing protein</fullName>
    </recommendedName>
</protein>
<reference evidence="2 3" key="1">
    <citation type="submission" date="2016-02" db="EMBL/GenBank/DDBJ databases">
        <title>Draft genome sequence of the strain BR 10247T Bradyrhizobium neotropicale isolated from nodules of Centrolobium paraense.</title>
        <authorList>
            <person name="Simoes-Araujo J.L."/>
            <person name="Barauna A.C."/>
            <person name="Silva K."/>
            <person name="Zilli J.E."/>
        </authorList>
    </citation>
    <scope>NUCLEOTIDE SEQUENCE [LARGE SCALE GENOMIC DNA]</scope>
    <source>
        <strain evidence="2 3">BR 10247</strain>
    </source>
</reference>
<keyword evidence="3" id="KW-1185">Reference proteome</keyword>
<accession>A0A176Z7I9</accession>
<dbReference type="Proteomes" id="UP000077173">
    <property type="component" value="Unassembled WGS sequence"/>
</dbReference>
<dbReference type="PANTHER" id="PTHR47495:SF1">
    <property type="entry name" value="BLL3820 PROTEIN"/>
    <property type="match status" value="1"/>
</dbReference>
<comment type="caution">
    <text evidence="2">The sequence shown here is derived from an EMBL/GenBank/DDBJ whole genome shotgun (WGS) entry which is preliminary data.</text>
</comment>
<dbReference type="AlphaFoldDB" id="A0A176Z7I9"/>
<evidence type="ECO:0000313" key="3">
    <source>
        <dbReference type="Proteomes" id="UP000077173"/>
    </source>
</evidence>
<dbReference type="InterPro" id="IPR052516">
    <property type="entry name" value="N-heterocyclic_Hydroxylase"/>
</dbReference>
<name>A0A176Z7I9_9BRAD</name>
<proteinExistence type="predicted"/>
<feature type="domain" description="Aldehyde oxidase/xanthine dehydrogenase a/b hammerhead" evidence="1">
    <location>
        <begin position="2"/>
        <end position="62"/>
    </location>
</feature>
<dbReference type="Gene3D" id="3.90.1170.50">
    <property type="entry name" value="Aldehyde oxidase/xanthine dehydrogenase, a/b hammerhead"/>
    <property type="match status" value="1"/>
</dbReference>
<sequence length="104" mass="10749">MTGGAAYVQDMRLPGMLHARVVRPPSYGAQMKDCDTSPVEKMPGVVKVVRNGNFLAAVAEGTSVGQGHGCARGRCAVAGKHEAAKAKRSARGLDNVAVAGFDNP</sequence>
<organism evidence="2 3">
    <name type="scientific">Bradyrhizobium neotropicale</name>
    <dbReference type="NCBI Taxonomy" id="1497615"/>
    <lineage>
        <taxon>Bacteria</taxon>
        <taxon>Pseudomonadati</taxon>
        <taxon>Pseudomonadota</taxon>
        <taxon>Alphaproteobacteria</taxon>
        <taxon>Hyphomicrobiales</taxon>
        <taxon>Nitrobacteraceae</taxon>
        <taxon>Bradyrhizobium</taxon>
    </lineage>
</organism>
<gene>
    <name evidence="2" type="ORF">AXW67_11460</name>
</gene>
<dbReference type="SMART" id="SM01008">
    <property type="entry name" value="Ald_Xan_dh_C"/>
    <property type="match status" value="1"/>
</dbReference>